<dbReference type="PANTHER" id="PTHR35894">
    <property type="entry name" value="GENERAL SECRETION PATHWAY PROTEIN A-RELATED"/>
    <property type="match status" value="1"/>
</dbReference>
<evidence type="ECO:0000256" key="1">
    <source>
        <dbReference type="SAM" id="MobiDB-lite"/>
    </source>
</evidence>
<reference evidence="3 4" key="1">
    <citation type="submission" date="2015-07" db="EMBL/GenBank/DDBJ databases">
        <authorList>
            <person name="Noorani M."/>
        </authorList>
    </citation>
    <scope>NUCLEOTIDE SEQUENCE [LARGE SCALE GENOMIC DNA]</scope>
    <source>
        <strain evidence="3 4">CECT 7802</strain>
    </source>
</reference>
<dbReference type="SUPFAM" id="SSF52540">
    <property type="entry name" value="P-loop containing nucleoside triphosphate hydrolases"/>
    <property type="match status" value="1"/>
</dbReference>
<dbReference type="PANTHER" id="PTHR35894:SF1">
    <property type="entry name" value="PHOSPHORIBULOKINASE _ URIDINE KINASE FAMILY"/>
    <property type="match status" value="1"/>
</dbReference>
<proteinExistence type="predicted"/>
<sequence>MSQLQSLYKEHFGMAGRPFSGLADASVIHWGTAQVRAHAALEYGLLAGAAFTVVTGDAGSGKTSLLLHMVETAPDDLNVTLVAGLRRGGGSVLPWILQAMGQDVAAAETETALYTRIQDLLIGEYAAGRRVVFVFDEAQNLSIAALDELRVLTNINTARDQLLQIVLCGQPALRGLLQSPELGGLAQRVAAWGRLTSLGREDLDGYIGMRLASAGGPEDLFTEDALDLVHAATGGLPRPINQLCELALVYAMTGGGAKIGANAIQQVLEDGLFMPPAPPVPPEPVRSRDGRLRLAVG</sequence>
<feature type="domain" description="ORC1/DEAH AAA+ ATPase" evidence="2">
    <location>
        <begin position="48"/>
        <end position="177"/>
    </location>
</feature>
<feature type="region of interest" description="Disordered" evidence="1">
    <location>
        <begin position="276"/>
        <end position="297"/>
    </location>
</feature>
<dbReference type="Proteomes" id="UP000049222">
    <property type="component" value="Unassembled WGS sequence"/>
</dbReference>
<gene>
    <name evidence="3" type="ORF">JDO7802_01357</name>
</gene>
<name>A0A0M6YHE9_9RHOB</name>
<dbReference type="OrthoDB" id="7828921at2"/>
<dbReference type="GO" id="GO:0016887">
    <property type="term" value="F:ATP hydrolysis activity"/>
    <property type="evidence" value="ECO:0007669"/>
    <property type="project" value="InterPro"/>
</dbReference>
<dbReference type="STRING" id="420998.JDO7802_01357"/>
<dbReference type="InterPro" id="IPR052026">
    <property type="entry name" value="ExeA_AAA_ATPase_DNA-bind"/>
</dbReference>
<evidence type="ECO:0000313" key="4">
    <source>
        <dbReference type="Proteomes" id="UP000049222"/>
    </source>
</evidence>
<evidence type="ECO:0000259" key="2">
    <source>
        <dbReference type="Pfam" id="PF13401"/>
    </source>
</evidence>
<keyword evidence="4" id="KW-1185">Reference proteome</keyword>
<feature type="compositionally biased region" description="Basic and acidic residues" evidence="1">
    <location>
        <begin position="285"/>
        <end position="297"/>
    </location>
</feature>
<dbReference type="Gene3D" id="3.40.50.300">
    <property type="entry name" value="P-loop containing nucleotide triphosphate hydrolases"/>
    <property type="match status" value="1"/>
</dbReference>
<accession>A0A0M6YHE9</accession>
<dbReference type="RefSeq" id="WP_055083864.1">
    <property type="nucleotide sequence ID" value="NZ_CXSU01000011.1"/>
</dbReference>
<protein>
    <submittedName>
        <fullName evidence="3">Putative secretion ATPase, PEP-CTERM locus subfamily</fullName>
    </submittedName>
</protein>
<organism evidence="3 4">
    <name type="scientific">Jannaschia donghaensis</name>
    <dbReference type="NCBI Taxonomy" id="420998"/>
    <lineage>
        <taxon>Bacteria</taxon>
        <taxon>Pseudomonadati</taxon>
        <taxon>Pseudomonadota</taxon>
        <taxon>Alphaproteobacteria</taxon>
        <taxon>Rhodobacterales</taxon>
        <taxon>Roseobacteraceae</taxon>
        <taxon>Jannaschia</taxon>
    </lineage>
</organism>
<dbReference type="AlphaFoldDB" id="A0A0M6YHE9"/>
<dbReference type="EMBL" id="CXSU01000011">
    <property type="protein sequence ID" value="CTQ49344.1"/>
    <property type="molecule type" value="Genomic_DNA"/>
</dbReference>
<dbReference type="InterPro" id="IPR049945">
    <property type="entry name" value="AAA_22"/>
</dbReference>
<dbReference type="Pfam" id="PF13401">
    <property type="entry name" value="AAA_22"/>
    <property type="match status" value="1"/>
</dbReference>
<evidence type="ECO:0000313" key="3">
    <source>
        <dbReference type="EMBL" id="CTQ49344.1"/>
    </source>
</evidence>
<dbReference type="InterPro" id="IPR027417">
    <property type="entry name" value="P-loop_NTPase"/>
</dbReference>